<dbReference type="Proteomes" id="UP000886653">
    <property type="component" value="Unassembled WGS sequence"/>
</dbReference>
<gene>
    <name evidence="1" type="ORF">CROQUDRAFT_97584</name>
</gene>
<dbReference type="AlphaFoldDB" id="A0A9P6T8C8"/>
<reference evidence="1" key="1">
    <citation type="submission" date="2013-11" db="EMBL/GenBank/DDBJ databases">
        <title>Genome sequence of the fusiform rust pathogen reveals effectors for host alternation and coevolution with pine.</title>
        <authorList>
            <consortium name="DOE Joint Genome Institute"/>
            <person name="Smith K."/>
            <person name="Pendleton A."/>
            <person name="Kubisiak T."/>
            <person name="Anderson C."/>
            <person name="Salamov A."/>
            <person name="Aerts A."/>
            <person name="Riley R."/>
            <person name="Clum A."/>
            <person name="Lindquist E."/>
            <person name="Ence D."/>
            <person name="Campbell M."/>
            <person name="Kronenberg Z."/>
            <person name="Feau N."/>
            <person name="Dhillon B."/>
            <person name="Hamelin R."/>
            <person name="Burleigh J."/>
            <person name="Smith J."/>
            <person name="Yandell M."/>
            <person name="Nelson C."/>
            <person name="Grigoriev I."/>
            <person name="Davis J."/>
        </authorList>
    </citation>
    <scope>NUCLEOTIDE SEQUENCE</scope>
    <source>
        <strain evidence="1">G11</strain>
    </source>
</reference>
<evidence type="ECO:0000313" key="2">
    <source>
        <dbReference type="Proteomes" id="UP000886653"/>
    </source>
</evidence>
<comment type="caution">
    <text evidence="1">The sequence shown here is derived from an EMBL/GenBank/DDBJ whole genome shotgun (WGS) entry which is preliminary data.</text>
</comment>
<name>A0A9P6T8C8_9BASI</name>
<protein>
    <submittedName>
        <fullName evidence="1">Uncharacterized protein</fullName>
    </submittedName>
</protein>
<sequence length="114" mass="12469">MAYSSHVGKLSGRESSHAFASWFIQVNQEESRSEKNLESTYCDLGAGSWQSDKLSCRPRALSSRAGRSSTSSLLDSFPSRFAHTHGFSLHTLRGHVVSTPTSFTETVWACAVSP</sequence>
<dbReference type="EMBL" id="MU167349">
    <property type="protein sequence ID" value="KAG0142419.1"/>
    <property type="molecule type" value="Genomic_DNA"/>
</dbReference>
<proteinExistence type="predicted"/>
<keyword evidence="2" id="KW-1185">Reference proteome</keyword>
<accession>A0A9P6T8C8</accession>
<organism evidence="1 2">
    <name type="scientific">Cronartium quercuum f. sp. fusiforme G11</name>
    <dbReference type="NCBI Taxonomy" id="708437"/>
    <lineage>
        <taxon>Eukaryota</taxon>
        <taxon>Fungi</taxon>
        <taxon>Dikarya</taxon>
        <taxon>Basidiomycota</taxon>
        <taxon>Pucciniomycotina</taxon>
        <taxon>Pucciniomycetes</taxon>
        <taxon>Pucciniales</taxon>
        <taxon>Coleosporiaceae</taxon>
        <taxon>Cronartium</taxon>
    </lineage>
</organism>
<evidence type="ECO:0000313" key="1">
    <source>
        <dbReference type="EMBL" id="KAG0142419.1"/>
    </source>
</evidence>